<keyword evidence="3" id="KW-1185">Reference proteome</keyword>
<dbReference type="RefSeq" id="WP_092026235.1">
    <property type="nucleotide sequence ID" value="NZ_FOUE01000007.1"/>
</dbReference>
<sequence length="273" mass="29525">MAMLNEAGRQFYLAQAGIRLWYARAPLPGAAPSPDFDFSEPEPEAVSPQASVEPAASLRSGNVDRANRLARIQGLMSGEPQPSSGQGVAAEPEAKPGPIQKVPSSKAELPDEITNEAVALAVESEVADARQVLHAHWGFWIGDRVMLVSALNDEASFQLQESLAKNILRALNQPDVKGFRIQWPVFNNTLVPGNDRSGFCRVVADECRGYAGRETVLLGLAPELSGDDRDSLLKVIPGKPFVDFGSSLAALSTDPAGKRELWAQLRDFRGRVR</sequence>
<dbReference type="Proteomes" id="UP000198519">
    <property type="component" value="Unassembled WGS sequence"/>
</dbReference>
<feature type="region of interest" description="Disordered" evidence="1">
    <location>
        <begin position="31"/>
        <end position="60"/>
    </location>
</feature>
<evidence type="ECO:0000313" key="2">
    <source>
        <dbReference type="EMBL" id="SFM73368.1"/>
    </source>
</evidence>
<name>A0A1I4T987_9GAMM</name>
<feature type="region of interest" description="Disordered" evidence="1">
    <location>
        <begin position="76"/>
        <end position="108"/>
    </location>
</feature>
<dbReference type="STRING" id="488535.SAMN04487963_3512"/>
<dbReference type="OrthoDB" id="6362681at2"/>
<reference evidence="3" key="1">
    <citation type="submission" date="2016-10" db="EMBL/GenBank/DDBJ databases">
        <authorList>
            <person name="Varghese N."/>
            <person name="Submissions S."/>
        </authorList>
    </citation>
    <scope>NUCLEOTIDE SEQUENCE [LARGE SCALE GENOMIC DNA]</scope>
    <source>
        <strain evidence="3">CGMCC 1.7061</strain>
    </source>
</reference>
<evidence type="ECO:0000313" key="3">
    <source>
        <dbReference type="Proteomes" id="UP000198519"/>
    </source>
</evidence>
<organism evidence="2 3">
    <name type="scientific">Marinobacter zhejiangensis</name>
    <dbReference type="NCBI Taxonomy" id="488535"/>
    <lineage>
        <taxon>Bacteria</taxon>
        <taxon>Pseudomonadati</taxon>
        <taxon>Pseudomonadota</taxon>
        <taxon>Gammaproteobacteria</taxon>
        <taxon>Pseudomonadales</taxon>
        <taxon>Marinobacteraceae</taxon>
        <taxon>Marinobacter</taxon>
    </lineage>
</organism>
<accession>A0A1I4T987</accession>
<proteinExistence type="predicted"/>
<protein>
    <submittedName>
        <fullName evidence="2">Uncharacterized protein</fullName>
    </submittedName>
</protein>
<dbReference type="AlphaFoldDB" id="A0A1I4T987"/>
<dbReference type="EMBL" id="FOUE01000007">
    <property type="protein sequence ID" value="SFM73368.1"/>
    <property type="molecule type" value="Genomic_DNA"/>
</dbReference>
<gene>
    <name evidence="2" type="ORF">SAMN04487963_3512</name>
</gene>
<evidence type="ECO:0000256" key="1">
    <source>
        <dbReference type="SAM" id="MobiDB-lite"/>
    </source>
</evidence>